<accession>A0A1J1HRT3</accession>
<organism evidence="2 3">
    <name type="scientific">Clunio marinus</name>
    <dbReference type="NCBI Taxonomy" id="568069"/>
    <lineage>
        <taxon>Eukaryota</taxon>
        <taxon>Metazoa</taxon>
        <taxon>Ecdysozoa</taxon>
        <taxon>Arthropoda</taxon>
        <taxon>Hexapoda</taxon>
        <taxon>Insecta</taxon>
        <taxon>Pterygota</taxon>
        <taxon>Neoptera</taxon>
        <taxon>Endopterygota</taxon>
        <taxon>Diptera</taxon>
        <taxon>Nematocera</taxon>
        <taxon>Chironomoidea</taxon>
        <taxon>Chironomidae</taxon>
        <taxon>Clunio</taxon>
    </lineage>
</organism>
<dbReference type="AlphaFoldDB" id="A0A1J1HRT3"/>
<reference evidence="2" key="1">
    <citation type="submission" date="2015-04" db="EMBL/GenBank/DDBJ databases">
        <authorList>
            <person name="Syromyatnikov M.Y."/>
            <person name="Popov V.N."/>
        </authorList>
    </citation>
    <scope>NUCLEOTIDE SEQUENCE [LARGE SCALE GENOMIC DNA]</scope>
</reference>
<evidence type="ECO:0000256" key="1">
    <source>
        <dbReference type="SAM" id="MobiDB-lite"/>
    </source>
</evidence>
<name>A0A1J1HRT3_9DIPT</name>
<evidence type="ECO:0000313" key="2">
    <source>
        <dbReference type="EMBL" id="CRK89190.1"/>
    </source>
</evidence>
<dbReference type="Proteomes" id="UP000183832">
    <property type="component" value="Unassembled WGS sequence"/>
</dbReference>
<keyword evidence="3" id="KW-1185">Reference proteome</keyword>
<gene>
    <name evidence="2" type="ORF">CLUMA_CG002950</name>
</gene>
<sequence length="98" mass="11241">MVIDFNVGSDDSQQTLESDEESPKPQLNKNVTDRAPNKVPTNADPSATPPSFFSNLKEKFKEFFKKLFQDSLKSFENEENQQRPQFYARNVAILKAKL</sequence>
<feature type="region of interest" description="Disordered" evidence="1">
    <location>
        <begin position="1"/>
        <end position="51"/>
    </location>
</feature>
<proteinExistence type="predicted"/>
<dbReference type="EMBL" id="CVRI01000011">
    <property type="protein sequence ID" value="CRK89190.1"/>
    <property type="molecule type" value="Genomic_DNA"/>
</dbReference>
<evidence type="ECO:0000313" key="3">
    <source>
        <dbReference type="Proteomes" id="UP000183832"/>
    </source>
</evidence>
<protein>
    <submittedName>
        <fullName evidence="2">CLUMA_CG002950, isoform A</fullName>
    </submittedName>
</protein>